<feature type="domain" description="Glycoside hydrolase family 2 catalytic" evidence="2">
    <location>
        <begin position="15"/>
        <end position="62"/>
    </location>
</feature>
<dbReference type="Pfam" id="PF02836">
    <property type="entry name" value="Glyco_hydro_2_C"/>
    <property type="match status" value="1"/>
</dbReference>
<dbReference type="EMBL" id="FNOK01000037">
    <property type="protein sequence ID" value="SDY86330.1"/>
    <property type="molecule type" value="Genomic_DNA"/>
</dbReference>
<dbReference type="STRING" id="418495.SAMN05216215_103753"/>
<evidence type="ECO:0000313" key="4">
    <source>
        <dbReference type="Proteomes" id="UP000199529"/>
    </source>
</evidence>
<evidence type="ECO:0000313" key="3">
    <source>
        <dbReference type="EMBL" id="SDY86330.1"/>
    </source>
</evidence>
<dbReference type="InterPro" id="IPR017853">
    <property type="entry name" value="GH"/>
</dbReference>
<evidence type="ECO:0000259" key="2">
    <source>
        <dbReference type="Pfam" id="PF02836"/>
    </source>
</evidence>
<dbReference type="GO" id="GO:0005975">
    <property type="term" value="P:carbohydrate metabolic process"/>
    <property type="evidence" value="ECO:0007669"/>
    <property type="project" value="InterPro"/>
</dbReference>
<keyword evidence="4" id="KW-1185">Reference proteome</keyword>
<evidence type="ECO:0000256" key="1">
    <source>
        <dbReference type="SAM" id="MobiDB-lite"/>
    </source>
</evidence>
<keyword evidence="3" id="KW-0378">Hydrolase</keyword>
<name>A0A1H3NCC3_9PSEU</name>
<protein>
    <submittedName>
        <fullName evidence="3">Glycosyl hydrolases family 2, TIM barrel domain</fullName>
    </submittedName>
</protein>
<dbReference type="SUPFAM" id="SSF51445">
    <property type="entry name" value="(Trans)glycosidases"/>
    <property type="match status" value="1"/>
</dbReference>
<dbReference type="Proteomes" id="UP000199529">
    <property type="component" value="Unassembled WGS sequence"/>
</dbReference>
<accession>A0A1H3NCC3</accession>
<feature type="region of interest" description="Disordered" evidence="1">
    <location>
        <begin position="54"/>
        <end position="91"/>
    </location>
</feature>
<dbReference type="Gene3D" id="3.20.20.80">
    <property type="entry name" value="Glycosidases"/>
    <property type="match status" value="1"/>
</dbReference>
<gene>
    <name evidence="3" type="ORF">SAMN05216215_103753</name>
</gene>
<dbReference type="GO" id="GO:0004553">
    <property type="term" value="F:hydrolase activity, hydrolyzing O-glycosyl compounds"/>
    <property type="evidence" value="ECO:0007669"/>
    <property type="project" value="InterPro"/>
</dbReference>
<sequence length="114" mass="12363">MACSVATVRVANAEQQLRELIKRDYSHPSITMWSVGNEPDRAAPVLSRLDEVVREKSPTRLSNGSDAGISQHAENPAPADPFGDECDCPARVGHWPQAARGARGLHGSPPNLRR</sequence>
<dbReference type="InterPro" id="IPR006103">
    <property type="entry name" value="Glyco_hydro_2_cat"/>
</dbReference>
<dbReference type="AlphaFoldDB" id="A0A1H3NCC3"/>
<proteinExistence type="predicted"/>
<reference evidence="4" key="1">
    <citation type="submission" date="2016-10" db="EMBL/GenBank/DDBJ databases">
        <authorList>
            <person name="Varghese N."/>
            <person name="Submissions S."/>
        </authorList>
    </citation>
    <scope>NUCLEOTIDE SEQUENCE [LARGE SCALE GENOMIC DNA]</scope>
    <source>
        <strain evidence="4">CGMCC 4.3530</strain>
    </source>
</reference>
<organism evidence="3 4">
    <name type="scientific">Saccharopolyspora shandongensis</name>
    <dbReference type="NCBI Taxonomy" id="418495"/>
    <lineage>
        <taxon>Bacteria</taxon>
        <taxon>Bacillati</taxon>
        <taxon>Actinomycetota</taxon>
        <taxon>Actinomycetes</taxon>
        <taxon>Pseudonocardiales</taxon>
        <taxon>Pseudonocardiaceae</taxon>
        <taxon>Saccharopolyspora</taxon>
    </lineage>
</organism>